<dbReference type="Gene3D" id="3.90.190.10">
    <property type="entry name" value="Protein tyrosine phosphatase superfamily"/>
    <property type="match status" value="1"/>
</dbReference>
<dbReference type="InterPro" id="IPR026893">
    <property type="entry name" value="Tyr/Ser_Pase_IphP-type"/>
</dbReference>
<dbReference type="InterPro" id="IPR016130">
    <property type="entry name" value="Tyr_Pase_AS"/>
</dbReference>
<dbReference type="InterPro" id="IPR000387">
    <property type="entry name" value="Tyr_Pase_dom"/>
</dbReference>
<sequence length="215" mass="23214">MRPDDTTDRKTTALNWPDCRNARDLGGLPTVDGGVTRSGVLFRADGLFRLTPAGIAAIRAAGITRILDLRWPWECERHPSPFAGDPLYLHVPLLEDVLSYDPPHDTYGPMLDHNGDRIARAFSALATAPQGGGVLIHCHGGRDRTGGLIALALAVARVTPEAIVADYGRSPETSPAAMARTLTHVDVLYGGAEPYLRQIGVPARAIEAVRRRLRS</sequence>
<feature type="domain" description="Tyrosine specific protein phosphatases" evidence="2">
    <location>
        <begin position="120"/>
        <end position="153"/>
    </location>
</feature>
<reference evidence="3 4" key="1">
    <citation type="submission" date="2021-03" db="EMBL/GenBank/DDBJ databases">
        <title>Whole genome shotgun sequence of Actinoplanes toevensis NBRC 105298.</title>
        <authorList>
            <person name="Komaki H."/>
            <person name="Tamura T."/>
        </authorList>
    </citation>
    <scope>NUCLEOTIDE SEQUENCE [LARGE SCALE GENOMIC DNA]</scope>
    <source>
        <strain evidence="3 4">NBRC 105298</strain>
    </source>
</reference>
<accession>A0A919TD19</accession>
<gene>
    <name evidence="3" type="ORF">Ato02nite_051460</name>
</gene>
<evidence type="ECO:0000313" key="3">
    <source>
        <dbReference type="EMBL" id="GIM93353.1"/>
    </source>
</evidence>
<comment type="similarity">
    <text evidence="1">Belongs to the protein-tyrosine phosphatase family.</text>
</comment>
<dbReference type="PANTHER" id="PTHR31126:SF1">
    <property type="entry name" value="TYROSINE SPECIFIC PROTEIN PHOSPHATASES DOMAIN-CONTAINING PROTEIN"/>
    <property type="match status" value="1"/>
</dbReference>
<evidence type="ECO:0000256" key="1">
    <source>
        <dbReference type="ARBA" id="ARBA00009580"/>
    </source>
</evidence>
<evidence type="ECO:0000313" key="4">
    <source>
        <dbReference type="Proteomes" id="UP000677082"/>
    </source>
</evidence>
<dbReference type="AlphaFoldDB" id="A0A919TD19"/>
<dbReference type="InterPro" id="IPR029021">
    <property type="entry name" value="Prot-tyrosine_phosphatase-like"/>
</dbReference>
<dbReference type="SUPFAM" id="SSF52799">
    <property type="entry name" value="(Phosphotyrosine protein) phosphatases II"/>
    <property type="match status" value="1"/>
</dbReference>
<name>A0A919TD19_9ACTN</name>
<dbReference type="RefSeq" id="WP_213009174.1">
    <property type="nucleotide sequence ID" value="NZ_BOQN01000066.1"/>
</dbReference>
<protein>
    <submittedName>
        <fullName evidence="3">Protein-tyrosine-phosphatase</fullName>
    </submittedName>
</protein>
<dbReference type="EMBL" id="BOQN01000066">
    <property type="protein sequence ID" value="GIM93353.1"/>
    <property type="molecule type" value="Genomic_DNA"/>
</dbReference>
<dbReference type="Proteomes" id="UP000677082">
    <property type="component" value="Unassembled WGS sequence"/>
</dbReference>
<dbReference type="PROSITE" id="PS00383">
    <property type="entry name" value="TYR_PHOSPHATASE_1"/>
    <property type="match status" value="1"/>
</dbReference>
<dbReference type="PROSITE" id="PS50056">
    <property type="entry name" value="TYR_PHOSPHATASE_2"/>
    <property type="match status" value="1"/>
</dbReference>
<evidence type="ECO:0000259" key="2">
    <source>
        <dbReference type="PROSITE" id="PS50056"/>
    </source>
</evidence>
<proteinExistence type="inferred from homology"/>
<organism evidence="3 4">
    <name type="scientific">Paractinoplanes toevensis</name>
    <dbReference type="NCBI Taxonomy" id="571911"/>
    <lineage>
        <taxon>Bacteria</taxon>
        <taxon>Bacillati</taxon>
        <taxon>Actinomycetota</taxon>
        <taxon>Actinomycetes</taxon>
        <taxon>Micromonosporales</taxon>
        <taxon>Micromonosporaceae</taxon>
        <taxon>Paractinoplanes</taxon>
    </lineage>
</organism>
<dbReference type="GO" id="GO:0004721">
    <property type="term" value="F:phosphoprotein phosphatase activity"/>
    <property type="evidence" value="ECO:0007669"/>
    <property type="project" value="InterPro"/>
</dbReference>
<keyword evidence="4" id="KW-1185">Reference proteome</keyword>
<dbReference type="Pfam" id="PF13350">
    <property type="entry name" value="Y_phosphatase3"/>
    <property type="match status" value="1"/>
</dbReference>
<comment type="caution">
    <text evidence="3">The sequence shown here is derived from an EMBL/GenBank/DDBJ whole genome shotgun (WGS) entry which is preliminary data.</text>
</comment>
<dbReference type="PANTHER" id="PTHR31126">
    <property type="entry name" value="TYROSINE-PROTEIN PHOSPHATASE"/>
    <property type="match status" value="1"/>
</dbReference>